<comment type="caution">
    <text evidence="5">The sequence shown here is derived from an EMBL/GenBank/DDBJ whole genome shotgun (WGS) entry which is preliminary data.</text>
</comment>
<evidence type="ECO:0000256" key="2">
    <source>
        <dbReference type="ARBA" id="ARBA00023016"/>
    </source>
</evidence>
<dbReference type="InterPro" id="IPR002939">
    <property type="entry name" value="DnaJ_C"/>
</dbReference>
<dbReference type="InterPro" id="IPR044713">
    <property type="entry name" value="DNJA1/2-like"/>
</dbReference>
<sequence>MMDRRDSFQNLLELKRFFRLKIKELHPDRGGNKEEYLKFIKWYQESLSKLSKKSLIKVLKNYFPTGNFCYRIETFTIKEVSLGLTKQFKLPLKEITCPTCKGMKKSLSGKKEICSKCLGKGFLSLSNNGESIQIKCSFCEGKGYLYRDICPDCLGKGKIKKEELVEIKLPFGLREGNILFISKEFFDSPWDFYIEVNLEPHPFFKLQGDNLICEARIHFYEILLKEAISIETLEGVEEVPSEIFKRGEPVIFPGRGPYLSENHLWRRGDLIIYPKIIFPEKINEKAKKVLKKFVNLLKE</sequence>
<dbReference type="Gene3D" id="1.10.287.110">
    <property type="entry name" value="DnaJ domain"/>
    <property type="match status" value="1"/>
</dbReference>
<dbReference type="InterPro" id="IPR008971">
    <property type="entry name" value="HSP40/DnaJ_pept-bd"/>
</dbReference>
<keyword evidence="3" id="KW-0863">Zinc-finger</keyword>
<dbReference type="InterPro" id="IPR036869">
    <property type="entry name" value="J_dom_sf"/>
</dbReference>
<feature type="zinc finger region" description="CR-type" evidence="3">
    <location>
        <begin position="84"/>
        <end position="162"/>
    </location>
</feature>
<dbReference type="Pfam" id="PF01556">
    <property type="entry name" value="DnaJ_C"/>
    <property type="match status" value="1"/>
</dbReference>
<dbReference type="Proteomes" id="UP000235731">
    <property type="component" value="Unassembled WGS sequence"/>
</dbReference>
<dbReference type="Gene3D" id="2.10.230.10">
    <property type="entry name" value="Heat shock protein DnaJ, cysteine-rich domain"/>
    <property type="match status" value="1"/>
</dbReference>
<dbReference type="PROSITE" id="PS51188">
    <property type="entry name" value="ZF_CR"/>
    <property type="match status" value="1"/>
</dbReference>
<dbReference type="SUPFAM" id="SSF46565">
    <property type="entry name" value="Chaperone J-domain"/>
    <property type="match status" value="1"/>
</dbReference>
<dbReference type="SUPFAM" id="SSF49493">
    <property type="entry name" value="HSP40/DnaJ peptide-binding domain"/>
    <property type="match status" value="1"/>
</dbReference>
<dbReference type="SUPFAM" id="SSF57938">
    <property type="entry name" value="DnaJ/Hsp40 cysteine-rich domain"/>
    <property type="match status" value="1"/>
</dbReference>
<keyword evidence="1" id="KW-0235">DNA replication</keyword>
<gene>
    <name evidence="5" type="ORF">C0197_03315</name>
</gene>
<protein>
    <recommendedName>
        <fullName evidence="4">CR-type domain-containing protein</fullName>
    </recommendedName>
</protein>
<name>A0A2N7PJM4_9BACT</name>
<dbReference type="InterPro" id="IPR036410">
    <property type="entry name" value="HSP_DnaJ_Cys-rich_dom_sf"/>
</dbReference>
<reference evidence="5 6" key="1">
    <citation type="submission" date="2018-01" db="EMBL/GenBank/DDBJ databases">
        <title>Metagenomic assembled genomes from two thermal pools in the Uzon Caldera, Kamchatka, Russia.</title>
        <authorList>
            <person name="Wilkins L."/>
            <person name="Ettinger C."/>
        </authorList>
    </citation>
    <scope>NUCLEOTIDE SEQUENCE [LARGE SCALE GENOMIC DNA]</scope>
    <source>
        <strain evidence="5">ZAV-15</strain>
    </source>
</reference>
<dbReference type="GO" id="GO:0006457">
    <property type="term" value="P:protein folding"/>
    <property type="evidence" value="ECO:0007669"/>
    <property type="project" value="InterPro"/>
</dbReference>
<dbReference type="EMBL" id="PNIE01000045">
    <property type="protein sequence ID" value="PMP63103.1"/>
    <property type="molecule type" value="Genomic_DNA"/>
</dbReference>
<feature type="domain" description="CR-type" evidence="4">
    <location>
        <begin position="84"/>
        <end position="162"/>
    </location>
</feature>
<dbReference type="CDD" id="cd10719">
    <property type="entry name" value="DnaJ_zf"/>
    <property type="match status" value="1"/>
</dbReference>
<organism evidence="5 6">
    <name type="scientific">Caldimicrobium thiodismutans</name>
    <dbReference type="NCBI Taxonomy" id="1653476"/>
    <lineage>
        <taxon>Bacteria</taxon>
        <taxon>Pseudomonadati</taxon>
        <taxon>Thermodesulfobacteriota</taxon>
        <taxon>Thermodesulfobacteria</taxon>
        <taxon>Thermodesulfobacteriales</taxon>
        <taxon>Thermodesulfobacteriaceae</taxon>
        <taxon>Caldimicrobium</taxon>
    </lineage>
</organism>
<evidence type="ECO:0000313" key="6">
    <source>
        <dbReference type="Proteomes" id="UP000235731"/>
    </source>
</evidence>
<dbReference type="InterPro" id="IPR001305">
    <property type="entry name" value="HSP_DnaJ_Cys-rich_dom"/>
</dbReference>
<dbReference type="Gene3D" id="2.60.260.20">
    <property type="entry name" value="Urease metallochaperone UreE, N-terminal domain"/>
    <property type="match status" value="2"/>
</dbReference>
<dbReference type="GO" id="GO:0008270">
    <property type="term" value="F:zinc ion binding"/>
    <property type="evidence" value="ECO:0007669"/>
    <property type="project" value="UniProtKB-KW"/>
</dbReference>
<keyword evidence="2" id="KW-0346">Stress response</keyword>
<dbReference type="GO" id="GO:0051082">
    <property type="term" value="F:unfolded protein binding"/>
    <property type="evidence" value="ECO:0007669"/>
    <property type="project" value="InterPro"/>
</dbReference>
<keyword evidence="3" id="KW-0862">Zinc</keyword>
<evidence type="ECO:0000256" key="3">
    <source>
        <dbReference type="PROSITE-ProRule" id="PRU00546"/>
    </source>
</evidence>
<dbReference type="GO" id="GO:0006260">
    <property type="term" value="P:DNA replication"/>
    <property type="evidence" value="ECO:0007669"/>
    <property type="project" value="UniProtKB-KW"/>
</dbReference>
<dbReference type="PANTHER" id="PTHR43888">
    <property type="entry name" value="DNAJ-LIKE-2, ISOFORM A-RELATED"/>
    <property type="match status" value="1"/>
</dbReference>
<proteinExistence type="predicted"/>
<evidence type="ECO:0000313" key="5">
    <source>
        <dbReference type="EMBL" id="PMP63103.1"/>
    </source>
</evidence>
<keyword evidence="3" id="KW-0479">Metal-binding</keyword>
<evidence type="ECO:0000256" key="1">
    <source>
        <dbReference type="ARBA" id="ARBA00022705"/>
    </source>
</evidence>
<evidence type="ECO:0000259" key="4">
    <source>
        <dbReference type="PROSITE" id="PS51188"/>
    </source>
</evidence>
<dbReference type="AlphaFoldDB" id="A0A2N7PJM4"/>
<accession>A0A2N7PJM4</accession>
<dbReference type="GO" id="GO:0030544">
    <property type="term" value="F:Hsp70 protein binding"/>
    <property type="evidence" value="ECO:0007669"/>
    <property type="project" value="InterPro"/>
</dbReference>